<keyword evidence="3" id="KW-1185">Reference proteome</keyword>
<evidence type="ECO:0000313" key="3">
    <source>
        <dbReference type="Proteomes" id="UP000182229"/>
    </source>
</evidence>
<dbReference type="STRING" id="83449.BON30_40130"/>
<evidence type="ECO:0008006" key="4">
    <source>
        <dbReference type="Google" id="ProtNLM"/>
    </source>
</evidence>
<evidence type="ECO:0000313" key="2">
    <source>
        <dbReference type="EMBL" id="OJH35261.1"/>
    </source>
</evidence>
<dbReference type="EMBL" id="MPIN01000015">
    <property type="protein sequence ID" value="OJH35261.1"/>
    <property type="molecule type" value="Genomic_DNA"/>
</dbReference>
<organism evidence="2 3">
    <name type="scientific">Cystobacter ferrugineus</name>
    <dbReference type="NCBI Taxonomy" id="83449"/>
    <lineage>
        <taxon>Bacteria</taxon>
        <taxon>Pseudomonadati</taxon>
        <taxon>Myxococcota</taxon>
        <taxon>Myxococcia</taxon>
        <taxon>Myxococcales</taxon>
        <taxon>Cystobacterineae</taxon>
        <taxon>Archangiaceae</taxon>
        <taxon>Cystobacter</taxon>
    </lineage>
</organism>
<sequence length="701" mass="77238">MHSNKHPYKQAGVVLALMGLVGCSDSRGIPENQPVQMSAKLEAFESCEGLESYIEDAAVLDMRASLERSKPSYWQARGGDVVFGGGAVPPTAPNADSGAGGSPGSPGSPGSYTGTNNQVAGVDEADFVKNDGTRLFVLSGQKLYVHRSWPAEALRTESSLTIEGWPRQMFLHGDKVVIFSNVYVNAPGAGGAAGSTIGCGYLSYCVAGGIAFTKVTTVNVSQLSAPQVTGELYLPGGYHDARLSGGSVRLVLNESFSWPEGMRWYPEYDPELWKDTPRLERALDSLMDTNEQLIRARSLSDWRRDGYFKQPDGTQVPVVQDCRDFHKTNAPTQLGYVTVASLDLNAAVAQAPGRTTLVAQPDILYANGGALYLSARHWWWWWEPGQKDYTYVHKLDLEQPGRARYVASGTLEGHLLDQFSLDEHEGVLRAATTISWRVEEAGNPWGRIETTNHVSTLRQEGNRLKPLGRSEDLARGERIYSARFLGNKGYVVTFRQVDPLFTFDLSDPAHPRKVGELKVPGFSSYIHPLGDTHLLTVGMQVAENGDWRSRSLKLSLFDVSDLAHPREAFTQLVGSPSSGSEALYDHKAFNFFAAKGLLAIPFTDWAPSSSGYYWDHFVSDLRVFRVDTATGFTPLGSLSMSDVYRTHDTSRWSYWYQPNVRRSVMADDYVYAISDGGVRVSHVNQLSTPLATTRFQPTVVY</sequence>
<reference evidence="2 3" key="2">
    <citation type="submission" date="2016-12" db="EMBL/GenBank/DDBJ databases">
        <title>Draft Genome Sequence of Cystobacter ferrugineus Strain Cbfe23.</title>
        <authorList>
            <person name="Akbar S."/>
            <person name="Dowd S.E."/>
            <person name="Stevens D.C."/>
        </authorList>
    </citation>
    <scope>NUCLEOTIDE SEQUENCE [LARGE SCALE GENOMIC DNA]</scope>
    <source>
        <strain evidence="2 3">Cbfe23</strain>
    </source>
</reference>
<dbReference type="OrthoDB" id="9778998at2"/>
<name>A0A1L9AZ27_9BACT</name>
<comment type="caution">
    <text evidence="2">The sequence shown here is derived from an EMBL/GenBank/DDBJ whole genome shotgun (WGS) entry which is preliminary data.</text>
</comment>
<gene>
    <name evidence="2" type="ORF">BON30_40130</name>
</gene>
<feature type="region of interest" description="Disordered" evidence="1">
    <location>
        <begin position="85"/>
        <end position="116"/>
    </location>
</feature>
<proteinExistence type="predicted"/>
<evidence type="ECO:0000256" key="1">
    <source>
        <dbReference type="SAM" id="MobiDB-lite"/>
    </source>
</evidence>
<dbReference type="Pfam" id="PF09826">
    <property type="entry name" value="Beta_propel"/>
    <property type="match status" value="1"/>
</dbReference>
<accession>A0A1L9AZ27</accession>
<reference evidence="3" key="1">
    <citation type="submission" date="2016-11" db="EMBL/GenBank/DDBJ databases">
        <authorList>
            <person name="Shukria A."/>
            <person name="Stevens D.C."/>
        </authorList>
    </citation>
    <scope>NUCLEOTIDE SEQUENCE [LARGE SCALE GENOMIC DNA]</scope>
    <source>
        <strain evidence="3">Cbfe23</strain>
    </source>
</reference>
<dbReference type="RefSeq" id="WP_071903842.1">
    <property type="nucleotide sequence ID" value="NZ_MPIN01000015.1"/>
</dbReference>
<dbReference type="Proteomes" id="UP000182229">
    <property type="component" value="Unassembled WGS sequence"/>
</dbReference>
<protein>
    <recommendedName>
        <fullName evidence="4">Beta propeller domain-containing protein</fullName>
    </recommendedName>
</protein>
<dbReference type="AlphaFoldDB" id="A0A1L9AZ27"/>
<dbReference type="InterPro" id="IPR019198">
    <property type="entry name" value="Beta_propeller_containing"/>
</dbReference>
<dbReference type="PROSITE" id="PS51257">
    <property type="entry name" value="PROKAR_LIPOPROTEIN"/>
    <property type="match status" value="1"/>
</dbReference>